<comment type="similarity">
    <text evidence="5">Belongs to the YicC/YloC family.</text>
</comment>
<name>A0A7C5R349_9PROT</name>
<dbReference type="PANTHER" id="PTHR30636">
    <property type="entry name" value="UPF0701 PROTEIN YICC"/>
    <property type="match status" value="1"/>
</dbReference>
<dbReference type="Pfam" id="PF03755">
    <property type="entry name" value="YicC-like_N"/>
    <property type="match status" value="1"/>
</dbReference>
<evidence type="ECO:0000256" key="5">
    <source>
        <dbReference type="ARBA" id="ARBA00035648"/>
    </source>
</evidence>
<dbReference type="GO" id="GO:0016787">
    <property type="term" value="F:hydrolase activity"/>
    <property type="evidence" value="ECO:0007669"/>
    <property type="project" value="UniProtKB-KW"/>
</dbReference>
<keyword evidence="3" id="KW-0255">Endonuclease</keyword>
<evidence type="ECO:0000256" key="1">
    <source>
        <dbReference type="ARBA" id="ARBA00001968"/>
    </source>
</evidence>
<feature type="domain" description="Endoribonuclease YicC-like C-terminal" evidence="7">
    <location>
        <begin position="181"/>
        <end position="293"/>
    </location>
</feature>
<evidence type="ECO:0000259" key="7">
    <source>
        <dbReference type="Pfam" id="PF08340"/>
    </source>
</evidence>
<dbReference type="AlphaFoldDB" id="A0A7C5R349"/>
<accession>A0A7C5R349</accession>
<dbReference type="NCBIfam" id="TIGR00255">
    <property type="entry name" value="YicC/YloC family endoribonuclease"/>
    <property type="match status" value="1"/>
</dbReference>
<comment type="cofactor">
    <cofactor evidence="1">
        <name>a divalent metal cation</name>
        <dbReference type="ChEBI" id="CHEBI:60240"/>
    </cofactor>
</comment>
<evidence type="ECO:0000313" key="8">
    <source>
        <dbReference type="EMBL" id="HHL42046.1"/>
    </source>
</evidence>
<protein>
    <submittedName>
        <fullName evidence="8">YicC family protein</fullName>
    </submittedName>
</protein>
<feature type="domain" description="Endoribonuclease YicC-like N-terminal" evidence="6">
    <location>
        <begin position="4"/>
        <end position="158"/>
    </location>
</feature>
<proteinExistence type="inferred from homology"/>
<dbReference type="InterPro" id="IPR005229">
    <property type="entry name" value="YicC/YloC-like"/>
</dbReference>
<keyword evidence="2" id="KW-0540">Nuclease</keyword>
<organism evidence="8">
    <name type="scientific">Hellea balneolensis</name>
    <dbReference type="NCBI Taxonomy" id="287478"/>
    <lineage>
        <taxon>Bacteria</taxon>
        <taxon>Pseudomonadati</taxon>
        <taxon>Pseudomonadota</taxon>
        <taxon>Alphaproteobacteria</taxon>
        <taxon>Maricaulales</taxon>
        <taxon>Robiginitomaculaceae</taxon>
        <taxon>Hellea</taxon>
    </lineage>
</organism>
<sequence length="293" mass="32579">MSLNSMTGYGRAEGAFEDWTWVWEVRSVNGKSLDMRLRLPQGFESLDPQIRKLIGKALVRGNLQVALMVQSTSSQGQFSIDNDWLEDLVRNGEKLVTSGTVAPARLDGLYLVRGVVQEGMQSASDPALEPRNKAILRSLGDMLKRLKKARKSEGQALAKVMSKLLTSIAKELHKAKNLNAVTPAAIHQKFSEKLNDLLAEDLPEDKLAQEAALLAVRADVREELDRLDAHIAQANTLLKKGSPVGRKLDFLSQEFIREINTMCSKSTDIELTRIGLEMKSLIEQFREQAANVE</sequence>
<dbReference type="Proteomes" id="UP000885830">
    <property type="component" value="Unassembled WGS sequence"/>
</dbReference>
<gene>
    <name evidence="8" type="ORF">ENJ42_00375</name>
</gene>
<dbReference type="PANTHER" id="PTHR30636:SF3">
    <property type="entry name" value="UPF0701 PROTEIN YICC"/>
    <property type="match status" value="1"/>
</dbReference>
<dbReference type="InterPro" id="IPR013527">
    <property type="entry name" value="YicC-like_N"/>
</dbReference>
<dbReference type="Pfam" id="PF08340">
    <property type="entry name" value="YicC-like_C"/>
    <property type="match status" value="1"/>
</dbReference>
<evidence type="ECO:0000256" key="2">
    <source>
        <dbReference type="ARBA" id="ARBA00022722"/>
    </source>
</evidence>
<reference evidence="8" key="1">
    <citation type="journal article" date="2020" name="mSystems">
        <title>Genome- and Community-Level Interaction Insights into Carbon Utilization and Element Cycling Functions of Hydrothermarchaeota in Hydrothermal Sediment.</title>
        <authorList>
            <person name="Zhou Z."/>
            <person name="Liu Y."/>
            <person name="Xu W."/>
            <person name="Pan J."/>
            <person name="Luo Z.H."/>
            <person name="Li M."/>
        </authorList>
    </citation>
    <scope>NUCLEOTIDE SEQUENCE [LARGE SCALE GENOMIC DNA]</scope>
    <source>
        <strain evidence="8">HyVt-485</strain>
    </source>
</reference>
<dbReference type="InterPro" id="IPR013551">
    <property type="entry name" value="YicC-like_C"/>
</dbReference>
<keyword evidence="4" id="KW-0378">Hydrolase</keyword>
<evidence type="ECO:0000256" key="3">
    <source>
        <dbReference type="ARBA" id="ARBA00022759"/>
    </source>
</evidence>
<dbReference type="EMBL" id="DRMJ01000019">
    <property type="protein sequence ID" value="HHL42046.1"/>
    <property type="molecule type" value="Genomic_DNA"/>
</dbReference>
<evidence type="ECO:0000256" key="4">
    <source>
        <dbReference type="ARBA" id="ARBA00022801"/>
    </source>
</evidence>
<comment type="caution">
    <text evidence="8">The sequence shown here is derived from an EMBL/GenBank/DDBJ whole genome shotgun (WGS) entry which is preliminary data.</text>
</comment>
<dbReference type="GO" id="GO:0004521">
    <property type="term" value="F:RNA endonuclease activity"/>
    <property type="evidence" value="ECO:0007669"/>
    <property type="project" value="InterPro"/>
</dbReference>
<evidence type="ECO:0000259" key="6">
    <source>
        <dbReference type="Pfam" id="PF03755"/>
    </source>
</evidence>